<gene>
    <name evidence="4" type="ORF">EDS130_LOCUS37557</name>
</gene>
<organism evidence="4 5">
    <name type="scientific">Adineta ricciae</name>
    <name type="common">Rotifer</name>
    <dbReference type="NCBI Taxonomy" id="249248"/>
    <lineage>
        <taxon>Eukaryota</taxon>
        <taxon>Metazoa</taxon>
        <taxon>Spiralia</taxon>
        <taxon>Gnathifera</taxon>
        <taxon>Rotifera</taxon>
        <taxon>Eurotatoria</taxon>
        <taxon>Bdelloidea</taxon>
        <taxon>Adinetida</taxon>
        <taxon>Adinetidae</taxon>
        <taxon>Adineta</taxon>
    </lineage>
</organism>
<comment type="caution">
    <text evidence="4">The sequence shown here is derived from an EMBL/GenBank/DDBJ whole genome shotgun (WGS) entry which is preliminary data.</text>
</comment>
<evidence type="ECO:0000313" key="5">
    <source>
        <dbReference type="Proteomes" id="UP000663852"/>
    </source>
</evidence>
<dbReference type="Proteomes" id="UP000663852">
    <property type="component" value="Unassembled WGS sequence"/>
</dbReference>
<evidence type="ECO:0000313" key="4">
    <source>
        <dbReference type="EMBL" id="CAF1421990.1"/>
    </source>
</evidence>
<sequence length="449" mass="50575">MVHILLVVFVLVFHIAIGNGSTCPSREWIEQSLEKIHVPGAAIIVVNATHVLYEQAVGYKSLSPKEPIDIDKSIFTLGSISKTFIGIAVMQLVEQELVDLDTDINQYLSEPQRRIFHPHYPLHSITLRKLLSHSASISINRQEEDTFFKPGDEAFNESLADVCFKYVNPNTSNWLPKPPGSVSLYSNQGSSLAALVVERIANMRYSDYVEEKILKPIGIDITKTGVRLSDFENINDLVTSYAYAPNVDYFEKYYHAMSQLNITKISDNFPTWLQISPFSLSGYPAGLWRMSARALSVYLRMFLNNGSSILHPRSIAEIRTAVGCGVIPMFTPEPVNNNTIQRRLEYGLSWYWVTTDKGDRYFGHAGELPGMAHVMLTNKKNIGVIILSNADTNAPINLTQQIWKTYEDIYVSFFQCLDTDPVRASAFRTKGTLFGLFISIILLFRTVIA</sequence>
<dbReference type="InterPro" id="IPR001466">
    <property type="entry name" value="Beta-lactam-related"/>
</dbReference>
<dbReference type="PANTHER" id="PTHR46825">
    <property type="entry name" value="D-ALANYL-D-ALANINE-CARBOXYPEPTIDASE/ENDOPEPTIDASE AMPH"/>
    <property type="match status" value="1"/>
</dbReference>
<protein>
    <recommendedName>
        <fullName evidence="3">Beta-lactamase-related domain-containing protein</fullName>
    </recommendedName>
</protein>
<dbReference type="AlphaFoldDB" id="A0A815MAR7"/>
<accession>A0A815MAR7</accession>
<evidence type="ECO:0000259" key="3">
    <source>
        <dbReference type="Pfam" id="PF00144"/>
    </source>
</evidence>
<dbReference type="InterPro" id="IPR012338">
    <property type="entry name" value="Beta-lactam/transpept-like"/>
</dbReference>
<evidence type="ECO:0000256" key="2">
    <source>
        <dbReference type="SAM" id="SignalP"/>
    </source>
</evidence>
<evidence type="ECO:0000256" key="1">
    <source>
        <dbReference type="SAM" id="Phobius"/>
    </source>
</evidence>
<feature type="domain" description="Beta-lactamase-related" evidence="3">
    <location>
        <begin position="27"/>
        <end position="394"/>
    </location>
</feature>
<dbReference type="PANTHER" id="PTHR46825:SF9">
    <property type="entry name" value="BETA-LACTAMASE-RELATED DOMAIN-CONTAINING PROTEIN"/>
    <property type="match status" value="1"/>
</dbReference>
<name>A0A815MAR7_ADIRI</name>
<dbReference type="SUPFAM" id="SSF56601">
    <property type="entry name" value="beta-lactamase/transpeptidase-like"/>
    <property type="match status" value="1"/>
</dbReference>
<reference evidence="4" key="1">
    <citation type="submission" date="2021-02" db="EMBL/GenBank/DDBJ databases">
        <authorList>
            <person name="Nowell W R."/>
        </authorList>
    </citation>
    <scope>NUCLEOTIDE SEQUENCE</scope>
</reference>
<keyword evidence="1" id="KW-0812">Transmembrane</keyword>
<keyword evidence="1" id="KW-1133">Transmembrane helix</keyword>
<dbReference type="Gene3D" id="3.40.710.10">
    <property type="entry name" value="DD-peptidase/beta-lactamase superfamily"/>
    <property type="match status" value="1"/>
</dbReference>
<keyword evidence="2" id="KW-0732">Signal</keyword>
<proteinExistence type="predicted"/>
<dbReference type="EMBL" id="CAJNOJ010000372">
    <property type="protein sequence ID" value="CAF1421990.1"/>
    <property type="molecule type" value="Genomic_DNA"/>
</dbReference>
<dbReference type="OrthoDB" id="5946976at2759"/>
<feature type="chain" id="PRO_5032651856" description="Beta-lactamase-related domain-containing protein" evidence="2">
    <location>
        <begin position="21"/>
        <end position="449"/>
    </location>
</feature>
<keyword evidence="1" id="KW-0472">Membrane</keyword>
<feature type="signal peptide" evidence="2">
    <location>
        <begin position="1"/>
        <end position="20"/>
    </location>
</feature>
<feature type="transmembrane region" description="Helical" evidence="1">
    <location>
        <begin position="431"/>
        <end position="448"/>
    </location>
</feature>
<dbReference type="InterPro" id="IPR050491">
    <property type="entry name" value="AmpC-like"/>
</dbReference>
<dbReference type="Pfam" id="PF00144">
    <property type="entry name" value="Beta-lactamase"/>
    <property type="match status" value="1"/>
</dbReference>